<name>A0A9W4TCD4_9GLOM</name>
<accession>A0A9W4TCD4</accession>
<gene>
    <name evidence="1" type="ORF">FWILDA_LOCUS19247</name>
</gene>
<protein>
    <submittedName>
        <fullName evidence="1">15525_t:CDS:1</fullName>
    </submittedName>
</protein>
<keyword evidence="2" id="KW-1185">Reference proteome</keyword>
<feature type="non-terminal residue" evidence="1">
    <location>
        <position position="69"/>
    </location>
</feature>
<dbReference type="EMBL" id="CAMKVN010022339">
    <property type="protein sequence ID" value="CAI2199787.1"/>
    <property type="molecule type" value="Genomic_DNA"/>
</dbReference>
<organism evidence="1 2">
    <name type="scientific">Funneliformis geosporum</name>
    <dbReference type="NCBI Taxonomy" id="1117311"/>
    <lineage>
        <taxon>Eukaryota</taxon>
        <taxon>Fungi</taxon>
        <taxon>Fungi incertae sedis</taxon>
        <taxon>Mucoromycota</taxon>
        <taxon>Glomeromycotina</taxon>
        <taxon>Glomeromycetes</taxon>
        <taxon>Glomerales</taxon>
        <taxon>Glomeraceae</taxon>
        <taxon>Funneliformis</taxon>
    </lineage>
</organism>
<comment type="caution">
    <text evidence="1">The sequence shown here is derived from an EMBL/GenBank/DDBJ whole genome shotgun (WGS) entry which is preliminary data.</text>
</comment>
<sequence>TNEANSGVIEIQEEPNFKEIGLEEERALLAIQLVSSIYPKEDISTEREDEIILDKSEIQIQFLIHLIIN</sequence>
<feature type="non-terminal residue" evidence="1">
    <location>
        <position position="1"/>
    </location>
</feature>
<proteinExistence type="predicted"/>
<dbReference type="Proteomes" id="UP001153678">
    <property type="component" value="Unassembled WGS sequence"/>
</dbReference>
<evidence type="ECO:0000313" key="2">
    <source>
        <dbReference type="Proteomes" id="UP001153678"/>
    </source>
</evidence>
<evidence type="ECO:0000313" key="1">
    <source>
        <dbReference type="EMBL" id="CAI2199787.1"/>
    </source>
</evidence>
<reference evidence="1" key="1">
    <citation type="submission" date="2022-08" db="EMBL/GenBank/DDBJ databases">
        <authorList>
            <person name="Kallberg Y."/>
            <person name="Tangrot J."/>
            <person name="Rosling A."/>
        </authorList>
    </citation>
    <scope>NUCLEOTIDE SEQUENCE</scope>
    <source>
        <strain evidence="1">Wild A</strain>
    </source>
</reference>
<dbReference type="AlphaFoldDB" id="A0A9W4TCD4"/>